<dbReference type="EMBL" id="CP001154">
    <property type="protein sequence ID" value="ACO74621.1"/>
    <property type="molecule type" value="Genomic_DNA"/>
</dbReference>
<reference evidence="2 3" key="1">
    <citation type="journal article" date="2009" name="PLoS Genet.">
        <title>The complete genome and proteome of Laribacter hongkongensis reveal potential mechanisms for adaptations to different temperatures and habitats.</title>
        <authorList>
            <person name="Woo P.C."/>
            <person name="Lau S.K."/>
            <person name="Tse H."/>
            <person name="Teng J.L."/>
            <person name="Curreem S.O."/>
            <person name="Tsang A.K."/>
            <person name="Fan R.Y."/>
            <person name="Wong G.K."/>
            <person name="Huang Y."/>
            <person name="Loman N.J."/>
            <person name="Snyder L.A."/>
            <person name="Cai J.J."/>
            <person name="Huang J.D."/>
            <person name="Mak W."/>
            <person name="Pallen M.J."/>
            <person name="Lok S."/>
            <person name="Yuen K.Y."/>
        </authorList>
    </citation>
    <scope>NUCLEOTIDE SEQUENCE [LARGE SCALE GENOMIC DNA]</scope>
    <source>
        <strain evidence="2 3">HLHK9</strain>
    </source>
</reference>
<dbReference type="AlphaFoldDB" id="C1D831"/>
<dbReference type="HOGENOM" id="CLU_133204_2_0_4"/>
<dbReference type="Pfam" id="PF04965">
    <property type="entry name" value="GPW_gp25"/>
    <property type="match status" value="1"/>
</dbReference>
<accession>C1D831</accession>
<proteinExistence type="predicted"/>
<dbReference type="InterPro" id="IPR007048">
    <property type="entry name" value="IraD/Gp25-like"/>
</dbReference>
<dbReference type="SUPFAM" id="SSF160719">
    <property type="entry name" value="gpW/gp25-like"/>
    <property type="match status" value="1"/>
</dbReference>
<dbReference type="STRING" id="557598.LHK_01635"/>
<dbReference type="Gene3D" id="3.10.450.40">
    <property type="match status" value="1"/>
</dbReference>
<evidence type="ECO:0000313" key="2">
    <source>
        <dbReference type="EMBL" id="ACO74621.1"/>
    </source>
</evidence>
<keyword evidence="3" id="KW-1185">Reference proteome</keyword>
<gene>
    <name evidence="2" type="ordered locus">LHK_01635</name>
</gene>
<name>C1D831_LARHH</name>
<dbReference type="KEGG" id="lhk:LHK_01635"/>
<sequence>MTAADAIYWSPRLGRTGEVVADLDDIDQSICILLRTRRGTVPHDPLFGTDIFRWLDAPADVALPSIVMEVREAIRMFEPRAEFSGCAVRHPAPGHAVLTVTWRPAGELAGTGHSTEVAIRDYAA</sequence>
<evidence type="ECO:0000313" key="3">
    <source>
        <dbReference type="Proteomes" id="UP000002010"/>
    </source>
</evidence>
<dbReference type="RefSeq" id="WP_012697107.1">
    <property type="nucleotide sequence ID" value="NC_012559.1"/>
</dbReference>
<protein>
    <submittedName>
        <fullName evidence="2">Putative phage baseplate protein</fullName>
    </submittedName>
</protein>
<dbReference type="Proteomes" id="UP000002010">
    <property type="component" value="Chromosome"/>
</dbReference>
<feature type="domain" description="IraD/Gp25-like" evidence="1">
    <location>
        <begin position="23"/>
        <end position="87"/>
    </location>
</feature>
<dbReference type="eggNOG" id="COG3628">
    <property type="taxonomic scope" value="Bacteria"/>
</dbReference>
<organism evidence="2 3">
    <name type="scientific">Laribacter hongkongensis (strain HLHK9)</name>
    <dbReference type="NCBI Taxonomy" id="557598"/>
    <lineage>
        <taxon>Bacteria</taxon>
        <taxon>Pseudomonadati</taxon>
        <taxon>Pseudomonadota</taxon>
        <taxon>Betaproteobacteria</taxon>
        <taxon>Neisseriales</taxon>
        <taxon>Aquaspirillaceae</taxon>
        <taxon>Laribacter</taxon>
    </lineage>
</organism>
<evidence type="ECO:0000259" key="1">
    <source>
        <dbReference type="Pfam" id="PF04965"/>
    </source>
</evidence>